<evidence type="ECO:0000256" key="1">
    <source>
        <dbReference type="ARBA" id="ARBA00001947"/>
    </source>
</evidence>
<keyword evidence="2 5" id="KW-0479">Metal-binding</keyword>
<comment type="similarity">
    <text evidence="5">Belongs to the zinc-containing alcohol dehydrogenase family.</text>
</comment>
<dbReference type="PANTHER" id="PTHR42683">
    <property type="entry name" value="ALDEHYDE REDUCTASE"/>
    <property type="match status" value="1"/>
</dbReference>
<dbReference type="FunFam" id="3.40.50.720:FF:000022">
    <property type="entry name" value="Cinnamyl alcohol dehydrogenase"/>
    <property type="match status" value="1"/>
</dbReference>
<evidence type="ECO:0000256" key="5">
    <source>
        <dbReference type="RuleBase" id="RU361277"/>
    </source>
</evidence>
<organism evidence="7 8">
    <name type="scientific">Hyphodiscus hymeniophilus</name>
    <dbReference type="NCBI Taxonomy" id="353542"/>
    <lineage>
        <taxon>Eukaryota</taxon>
        <taxon>Fungi</taxon>
        <taxon>Dikarya</taxon>
        <taxon>Ascomycota</taxon>
        <taxon>Pezizomycotina</taxon>
        <taxon>Leotiomycetes</taxon>
        <taxon>Helotiales</taxon>
        <taxon>Hyphodiscaceae</taxon>
        <taxon>Hyphodiscus</taxon>
    </lineage>
</organism>
<accession>A0A9P7AWC3</accession>
<sequence>MTYDFQVFKGSPTGEIFQSKTQRPKVTRDEVLLDITHSGVCGTDEHFKWVDMGLGHEGVGIVKEIGPEVKTLKIGDRVGWGYVVETCGVCNQCVQGNMVYCTGGKKEYGVGNTDQGSFGSGAVWREQSLFKVPDGLASDVAAPLMCAGVTVWAALARHGLKPTDVVGVVGIGGLGHLAIQFAAKMGCEVVALSGTEEKRNEAFELGAHHFVATKGVKELSVPRKIDHLLVTTSKMPDWAQYDSILAPMATNYPLTITDFEAKLEIPFMSFLLQGRKFIGSTVPPKIVYKQMLEFAALHGVKPIIEKFPMTREGVIESMKRLDEGKIRYRAVLYAEGA</sequence>
<reference evidence="7" key="1">
    <citation type="submission" date="2019-07" db="EMBL/GenBank/DDBJ databases">
        <title>Hyphodiscus hymeniophilus genome sequencing and assembly.</title>
        <authorList>
            <person name="Kramer G."/>
            <person name="Nodwell J."/>
        </authorList>
    </citation>
    <scope>NUCLEOTIDE SEQUENCE</scope>
    <source>
        <strain evidence="7">ATCC 34498</strain>
    </source>
</reference>
<dbReference type="GO" id="GO:0008270">
    <property type="term" value="F:zinc ion binding"/>
    <property type="evidence" value="ECO:0007669"/>
    <property type="project" value="InterPro"/>
</dbReference>
<dbReference type="GO" id="GO:0016616">
    <property type="term" value="F:oxidoreductase activity, acting on the CH-OH group of donors, NAD or NADP as acceptor"/>
    <property type="evidence" value="ECO:0007669"/>
    <property type="project" value="InterPro"/>
</dbReference>
<comment type="caution">
    <text evidence="7">The sequence shown here is derived from an EMBL/GenBank/DDBJ whole genome shotgun (WGS) entry which is preliminary data.</text>
</comment>
<proteinExistence type="inferred from homology"/>
<dbReference type="SUPFAM" id="SSF51735">
    <property type="entry name" value="NAD(P)-binding Rossmann-fold domains"/>
    <property type="match status" value="1"/>
</dbReference>
<dbReference type="Gene3D" id="3.40.50.720">
    <property type="entry name" value="NAD(P)-binding Rossmann-like Domain"/>
    <property type="match status" value="1"/>
</dbReference>
<evidence type="ECO:0000256" key="3">
    <source>
        <dbReference type="ARBA" id="ARBA00022833"/>
    </source>
</evidence>
<dbReference type="Proteomes" id="UP000785200">
    <property type="component" value="Unassembled WGS sequence"/>
</dbReference>
<dbReference type="InterPro" id="IPR020843">
    <property type="entry name" value="ER"/>
</dbReference>
<dbReference type="Pfam" id="PF08240">
    <property type="entry name" value="ADH_N"/>
    <property type="match status" value="1"/>
</dbReference>
<evidence type="ECO:0000256" key="2">
    <source>
        <dbReference type="ARBA" id="ARBA00022723"/>
    </source>
</evidence>
<keyword evidence="8" id="KW-1185">Reference proteome</keyword>
<comment type="cofactor">
    <cofactor evidence="1 5">
        <name>Zn(2+)</name>
        <dbReference type="ChEBI" id="CHEBI:29105"/>
    </cofactor>
</comment>
<dbReference type="InterPro" id="IPR013149">
    <property type="entry name" value="ADH-like_C"/>
</dbReference>
<name>A0A9P7AWC3_9HELO</name>
<gene>
    <name evidence="7" type="ORF">D0Z07_5758</name>
</gene>
<dbReference type="AlphaFoldDB" id="A0A9P7AWC3"/>
<dbReference type="PROSITE" id="PS00059">
    <property type="entry name" value="ADH_ZINC"/>
    <property type="match status" value="1"/>
</dbReference>
<feature type="domain" description="Enoyl reductase (ER)" evidence="6">
    <location>
        <begin position="10"/>
        <end position="332"/>
    </location>
</feature>
<dbReference type="SUPFAM" id="SSF50129">
    <property type="entry name" value="GroES-like"/>
    <property type="match status" value="1"/>
</dbReference>
<dbReference type="Pfam" id="PF00107">
    <property type="entry name" value="ADH_zinc_N"/>
    <property type="match status" value="1"/>
</dbReference>
<dbReference type="InterPro" id="IPR036291">
    <property type="entry name" value="NAD(P)-bd_dom_sf"/>
</dbReference>
<evidence type="ECO:0000313" key="8">
    <source>
        <dbReference type="Proteomes" id="UP000785200"/>
    </source>
</evidence>
<dbReference type="CDD" id="cd05283">
    <property type="entry name" value="CAD1"/>
    <property type="match status" value="1"/>
</dbReference>
<dbReference type="SMART" id="SM00829">
    <property type="entry name" value="PKS_ER"/>
    <property type="match status" value="1"/>
</dbReference>
<dbReference type="InterPro" id="IPR013154">
    <property type="entry name" value="ADH-like_N"/>
</dbReference>
<dbReference type="InterPro" id="IPR047109">
    <property type="entry name" value="CAD-like"/>
</dbReference>
<protein>
    <submittedName>
        <fullName evidence="7">Formaldehyde dehydrogenase</fullName>
    </submittedName>
</protein>
<evidence type="ECO:0000313" key="7">
    <source>
        <dbReference type="EMBL" id="KAG0648000.1"/>
    </source>
</evidence>
<dbReference type="InterPro" id="IPR002328">
    <property type="entry name" value="ADH_Zn_CS"/>
</dbReference>
<evidence type="ECO:0000256" key="4">
    <source>
        <dbReference type="ARBA" id="ARBA00023002"/>
    </source>
</evidence>
<dbReference type="Gene3D" id="3.90.180.10">
    <property type="entry name" value="Medium-chain alcohol dehydrogenases, catalytic domain"/>
    <property type="match status" value="1"/>
</dbReference>
<dbReference type="InterPro" id="IPR011032">
    <property type="entry name" value="GroES-like_sf"/>
</dbReference>
<evidence type="ECO:0000259" key="6">
    <source>
        <dbReference type="SMART" id="SM00829"/>
    </source>
</evidence>
<dbReference type="EMBL" id="VNKQ01000011">
    <property type="protein sequence ID" value="KAG0648000.1"/>
    <property type="molecule type" value="Genomic_DNA"/>
</dbReference>
<keyword evidence="3 5" id="KW-0862">Zinc</keyword>
<keyword evidence="4" id="KW-0560">Oxidoreductase</keyword>
<dbReference type="OrthoDB" id="1879366at2759"/>